<proteinExistence type="predicted"/>
<reference evidence="3" key="1">
    <citation type="journal article" date="2019" name="Int. J. Syst. Evol. Microbiol.">
        <title>The Global Catalogue of Microorganisms (GCM) 10K type strain sequencing project: providing services to taxonomists for standard genome sequencing and annotation.</title>
        <authorList>
            <consortium name="The Broad Institute Genomics Platform"/>
            <consortium name="The Broad Institute Genome Sequencing Center for Infectious Disease"/>
            <person name="Wu L."/>
            <person name="Ma J."/>
        </authorList>
    </citation>
    <scope>NUCLEOTIDE SEQUENCE [LARGE SCALE GENOMIC DNA]</scope>
    <source>
        <strain evidence="3">CCUG 62952</strain>
    </source>
</reference>
<dbReference type="Proteomes" id="UP001596978">
    <property type="component" value="Unassembled WGS sequence"/>
</dbReference>
<protein>
    <submittedName>
        <fullName evidence="2">Contractile injection system tape measure protein</fullName>
    </submittedName>
</protein>
<organism evidence="2 3">
    <name type="scientific">Sungkyunkwania multivorans</name>
    <dbReference type="NCBI Taxonomy" id="1173618"/>
    <lineage>
        <taxon>Bacteria</taxon>
        <taxon>Pseudomonadati</taxon>
        <taxon>Bacteroidota</taxon>
        <taxon>Flavobacteriia</taxon>
        <taxon>Flavobacteriales</taxon>
        <taxon>Flavobacteriaceae</taxon>
        <taxon>Sungkyunkwania</taxon>
    </lineage>
</organism>
<name>A0ABW3CVM0_9FLAO</name>
<comment type="caution">
    <text evidence="2">The sequence shown here is derived from an EMBL/GenBank/DDBJ whole genome shotgun (WGS) entry which is preliminary data.</text>
</comment>
<feature type="region of interest" description="Disordered" evidence="1">
    <location>
        <begin position="288"/>
        <end position="434"/>
    </location>
</feature>
<feature type="compositionally biased region" description="Basic and acidic residues" evidence="1">
    <location>
        <begin position="399"/>
        <end position="434"/>
    </location>
</feature>
<dbReference type="InterPro" id="IPR045538">
    <property type="entry name" value="CIS_TMP"/>
</dbReference>
<gene>
    <name evidence="2" type="ORF">ACFQ1M_05735</name>
</gene>
<dbReference type="EMBL" id="JBHTJH010000004">
    <property type="protein sequence ID" value="MFD0861698.1"/>
    <property type="molecule type" value="Genomic_DNA"/>
</dbReference>
<feature type="compositionally biased region" description="Basic and acidic residues" evidence="1">
    <location>
        <begin position="324"/>
        <end position="363"/>
    </location>
</feature>
<dbReference type="RefSeq" id="WP_386405201.1">
    <property type="nucleotide sequence ID" value="NZ_JBHTJH010000004.1"/>
</dbReference>
<accession>A0ABW3CVM0</accession>
<sequence>MDTSDKHIIHKLFVEVETNDRERAMFFKDHLDQFLKEEILKVLAQHIDEANESMPYHVLQLDQLSLELNFEKIASKAQIREAIAKQFKTQLTEVLTQFDQNNTKEGIKGMSKEESQLRSFLDFLETGIEPWYRPEETGVLHLIEDVIKAPRTTISKGRIIRTLRSKVAFERLIHQFSKKDVYSLFKYLSEDKELFAKLFPEEQVAKFEYGRPALRKTLWRTVFQVVENDETNTFKSLFSSELNASTRLQGLSENETNIVQMLDEQIARQLGIDFSAYKNSLDDRSKRSIAEKTKIDPSSTQDSNIQQEEHPTASDLKAPVINQDKSDALKEDHSKEKDRERDSKEIEPRDDKYLAEKGSVQEKEEIENDVLFNTSNSNDDELLTSNTKKGHAPTTQDNGTRDISETSEQEGKERLKSEPQSHQDTDFSERDFQDAPLHTEKGTYYVYNAGLLLLHPFLSAFFEDCELMTDKKFTDPVLAIHLLHYVATGKEQEPENLMAMEKFLCNIPVSISIDRFIELPDNLKQKADELLSSTLSHWQILKSSTKDLLQNEFLQRPGKLILKDQNPKIIMERKTQDILLNQLPWNHSLFKLPWKDQLIFVDW</sequence>
<evidence type="ECO:0000313" key="2">
    <source>
        <dbReference type="EMBL" id="MFD0861698.1"/>
    </source>
</evidence>
<evidence type="ECO:0000313" key="3">
    <source>
        <dbReference type="Proteomes" id="UP001596978"/>
    </source>
</evidence>
<keyword evidence="3" id="KW-1185">Reference proteome</keyword>
<feature type="compositionally biased region" description="Polar residues" evidence="1">
    <location>
        <begin position="371"/>
        <end position="398"/>
    </location>
</feature>
<dbReference type="Pfam" id="PF19268">
    <property type="entry name" value="CIS_TMP"/>
    <property type="match status" value="1"/>
</dbReference>
<feature type="compositionally biased region" description="Polar residues" evidence="1">
    <location>
        <begin position="296"/>
        <end position="306"/>
    </location>
</feature>
<evidence type="ECO:0000256" key="1">
    <source>
        <dbReference type="SAM" id="MobiDB-lite"/>
    </source>
</evidence>